<evidence type="ECO:0000256" key="4">
    <source>
        <dbReference type="ARBA" id="ARBA00012236"/>
    </source>
</evidence>
<dbReference type="InterPro" id="IPR015422">
    <property type="entry name" value="PyrdxlP-dep_Trfase_small"/>
</dbReference>
<evidence type="ECO:0000256" key="2">
    <source>
        <dbReference type="ARBA" id="ARBA00004942"/>
    </source>
</evidence>
<dbReference type="Gene3D" id="3.40.640.10">
    <property type="entry name" value="Type I PLP-dependent aspartate aminotransferase-like (Major domain)"/>
    <property type="match status" value="1"/>
</dbReference>
<dbReference type="NCBIfam" id="TIGR00433">
    <property type="entry name" value="bioB"/>
    <property type="match status" value="1"/>
</dbReference>
<feature type="domain" description="Radical SAM core" evidence="14">
    <location>
        <begin position="44"/>
        <end position="262"/>
    </location>
</feature>
<keyword evidence="10" id="KW-0093">Biotin biosynthesis</keyword>
<dbReference type="InterPro" id="IPR006638">
    <property type="entry name" value="Elp3/MiaA/NifB-like_rSAM"/>
</dbReference>
<dbReference type="InterPro" id="IPR015424">
    <property type="entry name" value="PyrdxlP-dep_Trfase"/>
</dbReference>
<evidence type="ECO:0000256" key="13">
    <source>
        <dbReference type="ARBA" id="ARBA00034078"/>
    </source>
</evidence>
<dbReference type="Pfam" id="PF00266">
    <property type="entry name" value="Aminotran_5"/>
    <property type="match status" value="1"/>
</dbReference>
<comment type="cofactor">
    <cofactor evidence="13">
        <name>[2Fe-2S] cluster</name>
        <dbReference type="ChEBI" id="CHEBI:190135"/>
    </cofactor>
</comment>
<comment type="pathway">
    <text evidence="2">Cofactor biosynthesis; biotin biosynthesis; biotin from 7,8-diaminononanoate: step 2/2.</text>
</comment>
<keyword evidence="16" id="KW-1185">Reference proteome</keyword>
<evidence type="ECO:0000256" key="8">
    <source>
        <dbReference type="ARBA" id="ARBA00022714"/>
    </source>
</evidence>
<name>A0ABP0LJJ4_9DINO</name>
<dbReference type="InterPro" id="IPR000192">
    <property type="entry name" value="Aminotrans_V_dom"/>
</dbReference>
<keyword evidence="7" id="KW-0949">S-adenosyl-L-methionine</keyword>
<dbReference type="Pfam" id="PF04055">
    <property type="entry name" value="Radical_SAM"/>
    <property type="match status" value="1"/>
</dbReference>
<evidence type="ECO:0000256" key="5">
    <source>
        <dbReference type="ARBA" id="ARBA00022485"/>
    </source>
</evidence>
<evidence type="ECO:0000256" key="6">
    <source>
        <dbReference type="ARBA" id="ARBA00022679"/>
    </source>
</evidence>
<evidence type="ECO:0000313" key="16">
    <source>
        <dbReference type="Proteomes" id="UP001642464"/>
    </source>
</evidence>
<dbReference type="InterPro" id="IPR007197">
    <property type="entry name" value="rSAM"/>
</dbReference>
<comment type="caution">
    <text evidence="15">The sequence shown here is derived from an EMBL/GenBank/DDBJ whole genome shotgun (WGS) entry which is preliminary data.</text>
</comment>
<dbReference type="SFLD" id="SFLDS00029">
    <property type="entry name" value="Radical_SAM"/>
    <property type="match status" value="1"/>
</dbReference>
<dbReference type="SUPFAM" id="SSF102114">
    <property type="entry name" value="Radical SAM enzymes"/>
    <property type="match status" value="1"/>
</dbReference>
<dbReference type="InterPro" id="IPR015421">
    <property type="entry name" value="PyrdxlP-dep_Trfase_major"/>
</dbReference>
<proteinExistence type="inferred from homology"/>
<dbReference type="InterPro" id="IPR024177">
    <property type="entry name" value="Biotin_synthase"/>
</dbReference>
<gene>
    <name evidence="15" type="ORF">SCF082_LOCUS22983</name>
</gene>
<dbReference type="SFLD" id="SFLDF00272">
    <property type="entry name" value="biotin_synthase"/>
    <property type="match status" value="1"/>
</dbReference>
<evidence type="ECO:0000256" key="7">
    <source>
        <dbReference type="ARBA" id="ARBA00022691"/>
    </source>
</evidence>
<dbReference type="SUPFAM" id="SSF53383">
    <property type="entry name" value="PLP-dependent transferases"/>
    <property type="match status" value="1"/>
</dbReference>
<dbReference type="InterPro" id="IPR002684">
    <property type="entry name" value="Biotin_synth/BioAB"/>
</dbReference>
<keyword evidence="5" id="KW-0004">4Fe-4S</keyword>
<dbReference type="PROSITE" id="PS51918">
    <property type="entry name" value="RADICAL_SAM"/>
    <property type="match status" value="1"/>
</dbReference>
<dbReference type="PANTHER" id="PTHR22976:SF2">
    <property type="entry name" value="BIOTIN SYNTHASE, MITOCHONDRIAL"/>
    <property type="match status" value="1"/>
</dbReference>
<dbReference type="InterPro" id="IPR010722">
    <property type="entry name" value="BATS_dom"/>
</dbReference>
<dbReference type="PANTHER" id="PTHR22976">
    <property type="entry name" value="BIOTIN SYNTHASE"/>
    <property type="match status" value="1"/>
</dbReference>
<keyword evidence="11" id="KW-0408">Iron</keyword>
<comment type="cofactor">
    <cofactor evidence="1">
        <name>[4Fe-4S] cluster</name>
        <dbReference type="ChEBI" id="CHEBI:49883"/>
    </cofactor>
</comment>
<sequence length="638" mass="69517">MDGEARIPAAAKWAREDVEALMALPFAELIFRAAEVHREHHNPNEVQASRLLSIKTGGCPEDCGYCSQSAHFKTGLKASKLMDKEVVLAEAKRAKTEGASRFCMGAAWRSPKDRDMGELCAMVAEVKEMGLETCMTLGMLSEDQAQQLSDAGLDYYNHNIDTSPEYYDQVISTRTFQDRIDTLDKVRGAGMKVCCGGIVGMGEKVEDRAGFLLALANMTPPPESVPINSLMPIEGTPLGDSEPVGAIDFARLVAVARILMPQSYVRLSVIDRLTRFYRERKVQPYAAYEASRLAGEEMDEARRRLAEIMGVDTDEVSFGPSTTQNTYVLAQAFGQMLKAGDAIIVTNQDHEANSGPWRRLADRGIEIREWSIDRDTGHLPLDGLKTLLDEKVKLVCFPHCSNIVAEINPVTEICELARAAGAYACVDGVSYVPHGLPNVAALGADIYLFSAYKTYGPHQGVMVLRREVGEALPNQGHFFNADLLYKRLTPAGPDHAQVAACAGMADYMEALYAHHHGGEASALEKGVVVHDLMRAHEKMLLQPILDYVADKNSVRLLGPRIAEGRAPTVAMAANESGAALAEKLASKGVMASGGSFYGIRCLEAQGIDPQHGALRVSFVHYTSQDEVSKMLNALDDVL</sequence>
<evidence type="ECO:0000256" key="3">
    <source>
        <dbReference type="ARBA" id="ARBA00010765"/>
    </source>
</evidence>
<dbReference type="Gene3D" id="3.20.20.70">
    <property type="entry name" value="Aldolase class I"/>
    <property type="match status" value="1"/>
</dbReference>
<dbReference type="CDD" id="cd01335">
    <property type="entry name" value="Radical_SAM"/>
    <property type="match status" value="1"/>
</dbReference>
<keyword evidence="12" id="KW-0411">Iron-sulfur</keyword>
<reference evidence="15 16" key="1">
    <citation type="submission" date="2024-02" db="EMBL/GenBank/DDBJ databases">
        <authorList>
            <person name="Chen Y."/>
            <person name="Shah S."/>
            <person name="Dougan E. K."/>
            <person name="Thang M."/>
            <person name="Chan C."/>
        </authorList>
    </citation>
    <scope>NUCLEOTIDE SEQUENCE [LARGE SCALE GENOMIC DNA]</scope>
</reference>
<evidence type="ECO:0000256" key="12">
    <source>
        <dbReference type="ARBA" id="ARBA00023014"/>
    </source>
</evidence>
<dbReference type="EMBL" id="CAXAMM010016668">
    <property type="protein sequence ID" value="CAK9039310.1"/>
    <property type="molecule type" value="Genomic_DNA"/>
</dbReference>
<keyword evidence="6" id="KW-0808">Transferase</keyword>
<dbReference type="InterPro" id="IPR058240">
    <property type="entry name" value="rSAM_sf"/>
</dbReference>
<evidence type="ECO:0000256" key="1">
    <source>
        <dbReference type="ARBA" id="ARBA00001966"/>
    </source>
</evidence>
<keyword evidence="8" id="KW-0001">2Fe-2S</keyword>
<protein>
    <recommendedName>
        <fullName evidence="4">biotin synthase</fullName>
        <ecNumber evidence="4">2.8.1.6</ecNumber>
    </recommendedName>
</protein>
<accession>A0ABP0LJJ4</accession>
<dbReference type="Gene3D" id="3.90.1150.10">
    <property type="entry name" value="Aspartate Aminotransferase, domain 1"/>
    <property type="match status" value="1"/>
</dbReference>
<evidence type="ECO:0000256" key="9">
    <source>
        <dbReference type="ARBA" id="ARBA00022723"/>
    </source>
</evidence>
<keyword evidence="9" id="KW-0479">Metal-binding</keyword>
<dbReference type="SFLD" id="SFLDG01060">
    <property type="entry name" value="BATS_domain_containing"/>
    <property type="match status" value="1"/>
</dbReference>
<dbReference type="Proteomes" id="UP001642464">
    <property type="component" value="Unassembled WGS sequence"/>
</dbReference>
<organism evidence="15 16">
    <name type="scientific">Durusdinium trenchii</name>
    <dbReference type="NCBI Taxonomy" id="1381693"/>
    <lineage>
        <taxon>Eukaryota</taxon>
        <taxon>Sar</taxon>
        <taxon>Alveolata</taxon>
        <taxon>Dinophyceae</taxon>
        <taxon>Suessiales</taxon>
        <taxon>Symbiodiniaceae</taxon>
        <taxon>Durusdinium</taxon>
    </lineage>
</organism>
<evidence type="ECO:0000259" key="14">
    <source>
        <dbReference type="PROSITE" id="PS51918"/>
    </source>
</evidence>
<dbReference type="InterPro" id="IPR013785">
    <property type="entry name" value="Aldolase_TIM"/>
</dbReference>
<comment type="similarity">
    <text evidence="3">Belongs to the radical SAM superfamily. Biotin synthase family.</text>
</comment>
<evidence type="ECO:0000313" key="15">
    <source>
        <dbReference type="EMBL" id="CAK9039310.1"/>
    </source>
</evidence>
<dbReference type="SMART" id="SM00876">
    <property type="entry name" value="BATS"/>
    <property type="match status" value="1"/>
</dbReference>
<evidence type="ECO:0000256" key="11">
    <source>
        <dbReference type="ARBA" id="ARBA00023004"/>
    </source>
</evidence>
<dbReference type="EC" id="2.8.1.6" evidence="4"/>
<evidence type="ECO:0000256" key="10">
    <source>
        <dbReference type="ARBA" id="ARBA00022756"/>
    </source>
</evidence>
<dbReference type="HAMAP" id="MF_01694">
    <property type="entry name" value="BioB"/>
    <property type="match status" value="1"/>
</dbReference>
<dbReference type="SFLD" id="SFLDG01278">
    <property type="entry name" value="biotin_synthase_like"/>
    <property type="match status" value="1"/>
</dbReference>
<dbReference type="SMART" id="SM00729">
    <property type="entry name" value="Elp3"/>
    <property type="match status" value="1"/>
</dbReference>